<dbReference type="Gene3D" id="1.20.5.990">
    <property type="entry name" value="Nemo cc2-lz domain - 1d5 darpin complex"/>
    <property type="match status" value="1"/>
</dbReference>
<feature type="compositionally biased region" description="Polar residues" evidence="3">
    <location>
        <begin position="267"/>
        <end position="283"/>
    </location>
</feature>
<evidence type="ECO:0000313" key="4">
    <source>
        <dbReference type="EMBL" id="CAB3979725.1"/>
    </source>
</evidence>
<dbReference type="Proteomes" id="UP001152795">
    <property type="component" value="Unassembled WGS sequence"/>
</dbReference>
<organism evidence="4 5">
    <name type="scientific">Paramuricea clavata</name>
    <name type="common">Red gorgonian</name>
    <name type="synonym">Violescent sea-whip</name>
    <dbReference type="NCBI Taxonomy" id="317549"/>
    <lineage>
        <taxon>Eukaryota</taxon>
        <taxon>Metazoa</taxon>
        <taxon>Cnidaria</taxon>
        <taxon>Anthozoa</taxon>
        <taxon>Octocorallia</taxon>
        <taxon>Malacalcyonacea</taxon>
        <taxon>Plexauridae</taxon>
        <taxon>Paramuricea</taxon>
    </lineage>
</organism>
<feature type="region of interest" description="Disordered" evidence="3">
    <location>
        <begin position="161"/>
        <end position="208"/>
    </location>
</feature>
<dbReference type="GO" id="GO:0006357">
    <property type="term" value="P:regulation of transcription by RNA polymerase II"/>
    <property type="evidence" value="ECO:0007669"/>
    <property type="project" value="TreeGrafter"/>
</dbReference>
<evidence type="ECO:0000313" key="5">
    <source>
        <dbReference type="Proteomes" id="UP001152795"/>
    </source>
</evidence>
<dbReference type="AlphaFoldDB" id="A0A7D9HBX4"/>
<proteinExistence type="predicted"/>
<dbReference type="GO" id="GO:0043122">
    <property type="term" value="P:regulation of canonical NF-kappaB signal transduction"/>
    <property type="evidence" value="ECO:0007669"/>
    <property type="project" value="UniProtKB-ARBA"/>
</dbReference>
<dbReference type="GO" id="GO:0005737">
    <property type="term" value="C:cytoplasm"/>
    <property type="evidence" value="ECO:0007669"/>
    <property type="project" value="UniProtKB-ARBA"/>
</dbReference>
<dbReference type="PANTHER" id="PTHR31882:SF11">
    <property type="entry name" value="HDA1 COMPLEX SUBUNIT 2"/>
    <property type="match status" value="1"/>
</dbReference>
<keyword evidence="5" id="KW-1185">Reference proteome</keyword>
<gene>
    <name evidence="4" type="ORF">PACLA_8A025260</name>
</gene>
<evidence type="ECO:0000256" key="2">
    <source>
        <dbReference type="SAM" id="Coils"/>
    </source>
</evidence>
<comment type="caution">
    <text evidence="4">The sequence shown here is derived from an EMBL/GenBank/DDBJ whole genome shotgun (WGS) entry which is preliminary data.</text>
</comment>
<evidence type="ECO:0000256" key="1">
    <source>
        <dbReference type="ARBA" id="ARBA00023054"/>
    </source>
</evidence>
<feature type="compositionally biased region" description="Basic and acidic residues" evidence="3">
    <location>
        <begin position="161"/>
        <end position="182"/>
    </location>
</feature>
<sequence length="283" mass="32829">MDGCRRSKSSGGDECCGMSSNVMELMEVNRRWKQEYDLLKTKHLREKLELEEENHSFKVEVSRLKDELTRLANAVSQGSHTKLDCFNGRSDQASQGNGNVDQLIKEQLAAYKEDFKLEHEDKEKIRSEKKSLQEQLFQCERHVQTLNQELDVYKKECKRLQEEQEGKRRDIKRHPSIDRSKSYPETSSLSYKEDSLDPMSSIALPPSMCSKREGYLNLRDFRHEQLKRGILVRNPSQGRPPRSPTYNVTTRRMSDSAPPSPPTSPSINQSYRKPESSRTSCLW</sequence>
<dbReference type="OrthoDB" id="6066489at2759"/>
<accession>A0A7D9HBX4</accession>
<dbReference type="EMBL" id="CACRXK020000223">
    <property type="protein sequence ID" value="CAB3979725.1"/>
    <property type="molecule type" value="Genomic_DNA"/>
</dbReference>
<name>A0A7D9HBX4_PARCT</name>
<keyword evidence="1 2" id="KW-0175">Coiled coil</keyword>
<reference evidence="4" key="1">
    <citation type="submission" date="2020-04" db="EMBL/GenBank/DDBJ databases">
        <authorList>
            <person name="Alioto T."/>
            <person name="Alioto T."/>
            <person name="Gomez Garrido J."/>
        </authorList>
    </citation>
    <scope>NUCLEOTIDE SEQUENCE</scope>
    <source>
        <strain evidence="4">A484AB</strain>
    </source>
</reference>
<protein>
    <submittedName>
        <fullName evidence="4">Uncharacterized protein</fullName>
    </submittedName>
</protein>
<feature type="coiled-coil region" evidence="2">
    <location>
        <begin position="22"/>
        <end position="67"/>
    </location>
</feature>
<evidence type="ECO:0000256" key="3">
    <source>
        <dbReference type="SAM" id="MobiDB-lite"/>
    </source>
</evidence>
<feature type="region of interest" description="Disordered" evidence="3">
    <location>
        <begin position="229"/>
        <end position="283"/>
    </location>
</feature>
<dbReference type="PANTHER" id="PTHR31882">
    <property type="entry name" value="TNFAIP3-INTERACTING PROTEIN COILED COIL FAMILY MEMBER"/>
    <property type="match status" value="1"/>
</dbReference>